<evidence type="ECO:0000313" key="3">
    <source>
        <dbReference type="Proteomes" id="UP000504636"/>
    </source>
</evidence>
<dbReference type="Proteomes" id="UP000504636">
    <property type="component" value="Unplaced"/>
</dbReference>
<feature type="region of interest" description="Disordered" evidence="1">
    <location>
        <begin position="19"/>
        <end position="38"/>
    </location>
</feature>
<keyword evidence="3" id="KW-1185">Reference proteome</keyword>
<reference evidence="4" key="2">
    <citation type="submission" date="2020-04" db="EMBL/GenBank/DDBJ databases">
        <authorList>
            <consortium name="NCBI Genome Project"/>
        </authorList>
    </citation>
    <scope>NUCLEOTIDE SEQUENCE</scope>
    <source>
        <strain evidence="4">CBS 304.34</strain>
    </source>
</reference>
<evidence type="ECO:0000256" key="1">
    <source>
        <dbReference type="SAM" id="MobiDB-lite"/>
    </source>
</evidence>
<dbReference type="EMBL" id="MU003707">
    <property type="protein sequence ID" value="KAF2806395.1"/>
    <property type="molecule type" value="Genomic_DNA"/>
</dbReference>
<evidence type="ECO:0000313" key="2">
    <source>
        <dbReference type="EMBL" id="KAF2806395.1"/>
    </source>
</evidence>
<protein>
    <submittedName>
        <fullName evidence="2 4">Uncharacterized protein</fullName>
    </submittedName>
</protein>
<name>A0A6A6YE90_9PEZI</name>
<proteinExistence type="predicted"/>
<reference evidence="2 4" key="1">
    <citation type="journal article" date="2020" name="Stud. Mycol.">
        <title>101 Dothideomycetes genomes: a test case for predicting lifestyles and emergence of pathogens.</title>
        <authorList>
            <person name="Haridas S."/>
            <person name="Albert R."/>
            <person name="Binder M."/>
            <person name="Bloem J."/>
            <person name="Labutti K."/>
            <person name="Salamov A."/>
            <person name="Andreopoulos B."/>
            <person name="Baker S."/>
            <person name="Barry K."/>
            <person name="Bills G."/>
            <person name="Bluhm B."/>
            <person name="Cannon C."/>
            <person name="Castanera R."/>
            <person name="Culley D."/>
            <person name="Daum C."/>
            <person name="Ezra D."/>
            <person name="Gonzalez J."/>
            <person name="Henrissat B."/>
            <person name="Kuo A."/>
            <person name="Liang C."/>
            <person name="Lipzen A."/>
            <person name="Lutzoni F."/>
            <person name="Magnuson J."/>
            <person name="Mondo S."/>
            <person name="Nolan M."/>
            <person name="Ohm R."/>
            <person name="Pangilinan J."/>
            <person name="Park H.-J."/>
            <person name="Ramirez L."/>
            <person name="Alfaro M."/>
            <person name="Sun H."/>
            <person name="Tritt A."/>
            <person name="Yoshinaga Y."/>
            <person name="Zwiers L.-H."/>
            <person name="Turgeon B."/>
            <person name="Goodwin S."/>
            <person name="Spatafora J."/>
            <person name="Crous P."/>
            <person name="Grigoriev I."/>
        </authorList>
    </citation>
    <scope>NUCLEOTIDE SEQUENCE</scope>
    <source>
        <strain evidence="2 4">CBS 304.34</strain>
    </source>
</reference>
<dbReference type="GeneID" id="54466737"/>
<organism evidence="2">
    <name type="scientific">Mytilinidion resinicola</name>
    <dbReference type="NCBI Taxonomy" id="574789"/>
    <lineage>
        <taxon>Eukaryota</taxon>
        <taxon>Fungi</taxon>
        <taxon>Dikarya</taxon>
        <taxon>Ascomycota</taxon>
        <taxon>Pezizomycotina</taxon>
        <taxon>Dothideomycetes</taxon>
        <taxon>Pleosporomycetidae</taxon>
        <taxon>Mytilinidiales</taxon>
        <taxon>Mytilinidiaceae</taxon>
        <taxon>Mytilinidion</taxon>
    </lineage>
</organism>
<dbReference type="AlphaFoldDB" id="A0A6A6YE90"/>
<gene>
    <name evidence="2 4" type="ORF">BDZ99DRAFT_523846</name>
</gene>
<accession>A0A6A6YE90</accession>
<dbReference type="RefSeq" id="XP_033573359.1">
    <property type="nucleotide sequence ID" value="XM_033725844.1"/>
</dbReference>
<evidence type="ECO:0000313" key="4">
    <source>
        <dbReference type="RefSeq" id="XP_033573359.1"/>
    </source>
</evidence>
<sequence length="258" mass="29942">MSTGWTYRVHNVRAFSRPEMENAESRRQKRSFGKERWSDTTERIRERRLAMGCQDVSSLIFEASARWQGLLTGRNGKLRAQKQQEASLLQSPCNCVQRTTFLRATAEVANKGSMAKEVASSEICNPTLWFMQVSSETRHVLAQVWLRRKFDVARRMVDVSPRRPTGGFLMERAAKPRDSICQAAIQGHCLHECMRMAEFVFGSRVKKCFLCKRRDFIRRLWFVQPQRIALRYMVALALRQQRAFIDAEHGAFRSVDFG</sequence>
<reference evidence="4" key="3">
    <citation type="submission" date="2025-04" db="UniProtKB">
        <authorList>
            <consortium name="RefSeq"/>
        </authorList>
    </citation>
    <scope>IDENTIFICATION</scope>
    <source>
        <strain evidence="4">CBS 304.34</strain>
    </source>
</reference>